<dbReference type="OrthoDB" id="10655862at2759"/>
<accession>A0A2A2M3R3</accession>
<evidence type="ECO:0000313" key="2">
    <source>
        <dbReference type="EMBL" id="PAV93088.1"/>
    </source>
</evidence>
<dbReference type="Proteomes" id="UP000218231">
    <property type="component" value="Unassembled WGS sequence"/>
</dbReference>
<keyword evidence="3" id="KW-1185">Reference proteome</keyword>
<comment type="caution">
    <text evidence="2">The sequence shown here is derived from an EMBL/GenBank/DDBJ whole genome shotgun (WGS) entry which is preliminary data.</text>
</comment>
<sequence length="239" mass="26735">MHHGVARDRVGEARQLIRRGQLAVQQQIGDFHEARLFGEFADRIAAMQQNAFVAVDIDLHLVRDAAEAFLFAEQREHVENAGRGLAPGESGAERLGDLSELCARAVRHLPYRCFDCLLIPLLHRVKRGVQRSEERTGIGGQQVRSCLIHRERPDRKQESGAVAQFVEIGGARLQHRHRAREQIDVGIAADLSDQSRQPRIVGSTDRDGLLPTASRSNHSVACSRLMISSSPWPQPRRSR</sequence>
<dbReference type="AlphaFoldDB" id="A0A2A2M3R3"/>
<evidence type="ECO:0000256" key="1">
    <source>
        <dbReference type="SAM" id="MobiDB-lite"/>
    </source>
</evidence>
<dbReference type="EMBL" id="LIAE01005739">
    <property type="protein sequence ID" value="PAV93088.1"/>
    <property type="molecule type" value="Genomic_DNA"/>
</dbReference>
<evidence type="ECO:0000313" key="3">
    <source>
        <dbReference type="Proteomes" id="UP000218231"/>
    </source>
</evidence>
<proteinExistence type="predicted"/>
<reference evidence="2 3" key="1">
    <citation type="journal article" date="2017" name="Curr. Biol.">
        <title>Genome architecture and evolution of a unichromosomal asexual nematode.</title>
        <authorList>
            <person name="Fradin H."/>
            <person name="Zegar C."/>
            <person name="Gutwein M."/>
            <person name="Lucas J."/>
            <person name="Kovtun M."/>
            <person name="Corcoran D."/>
            <person name="Baugh L.R."/>
            <person name="Kiontke K."/>
            <person name="Gunsalus K."/>
            <person name="Fitch D.H."/>
            <person name="Piano F."/>
        </authorList>
    </citation>
    <scope>NUCLEOTIDE SEQUENCE [LARGE SCALE GENOMIC DNA]</scope>
    <source>
        <strain evidence="2">PF1309</strain>
    </source>
</reference>
<feature type="region of interest" description="Disordered" evidence="1">
    <location>
        <begin position="196"/>
        <end position="215"/>
    </location>
</feature>
<protein>
    <submittedName>
        <fullName evidence="2">Uncharacterized protein</fullName>
    </submittedName>
</protein>
<name>A0A2A2M3R3_9BILA</name>
<organism evidence="2 3">
    <name type="scientific">Diploscapter pachys</name>
    <dbReference type="NCBI Taxonomy" id="2018661"/>
    <lineage>
        <taxon>Eukaryota</taxon>
        <taxon>Metazoa</taxon>
        <taxon>Ecdysozoa</taxon>
        <taxon>Nematoda</taxon>
        <taxon>Chromadorea</taxon>
        <taxon>Rhabditida</taxon>
        <taxon>Rhabditina</taxon>
        <taxon>Rhabditomorpha</taxon>
        <taxon>Rhabditoidea</taxon>
        <taxon>Rhabditidae</taxon>
        <taxon>Diploscapter</taxon>
    </lineage>
</organism>
<gene>
    <name evidence="2" type="ORF">WR25_15890</name>
</gene>